<proteinExistence type="predicted"/>
<sequence>MAPFFPDFRKIRKRVKRSLSYGSRQPTNLNFPLSQFVVEYFDKKCTFDYMEPETSTSISKKGYADPCTLVVALVYLDRLRVQNKQFFESTDPTALYVPALILASKYIHDADTYDRVPNSDWAESLQIPADDLNNMEWDFVKNLDWNVSVKCEEFEKYLFSLESWMAVFHIKKNNSVTYNELSILSSTLPLLDILKYLFEVISAASIFYCFSLMIMSTTIQTLCTPSSESTDKSNTTTIIMPSVSLSDDGTGAENVIEDSWFNNPIFEICDDGEDDLINSTFMVETRTAKSIQDAVMFRIPSFSSSDGSDEPIITDNRYWCNVTNFAEILMPPPKLYNKSDDYPVHYCDMVFLLDLDQTLTSEDDYGQVIQFISGATTTCMDRGIGYKIFAWPMFNNSNFTTETVCCEQSICYQMFGFMNYRNYVGQYDTLDPIQPITSKFNFSYTLIGDLKRIGTPPAACLYNNYIMITNRLFNMTGTQEITKEISEILSVGCITFTVITVGNNQINTKMMYDEYKGITYNTYVVPSFNCLDVLVYQKNCPIPTTTTPGTTVTTATTPAPTLDPEYEDYWQVIYLFAISNRTTSEQFDRMVRYVSEPLRQCEGHEIIVRFLASNNSDSGWITDLTTTGVYIRGLVGNELLIEQDGNQLVGDSVNATLDMIVRAVSIPVNIGEESGARVPRITLLTDFVSQSFVGQYNDLIVKLEVYDFVIIAFTQDAYDGYRSLAIKLTQVINDAGFGDSKLLRMCESSSTVTTIMIIIIGTCAGALLILVLLTVLYRQKYMWMRKLKRFKTSHIVHHDENAIIDYWELSWDRIILKNDKLGNGAYGQVFKGKIRGVPPAIEKFNQSEILAYTDCDCAVKMLPRGASETAKSEFRHEIELMKSIGYNEHIVNMLGCITADLKPCLVMEYCANRDLLKYVRYKKAELDISRSVDDLFDCHKEFLNLAWQIAQGMCFLVEKKIIHRDLAARNILISSFAGMKTAKVGDFGLAISKNYMENNQVAASDQLPIKWLALESLEKAEFSHKTDVWSFGIVIFEMYSLGDVPFADVEPTELVTYLRNGGRPKIPPLATDKVAEIMNKCWEEKPMKRPDFDELVSFFADQLEISAENYGYLVLQKTEDYRVIPEVIEETPPEIKIETTDEVPQGFRNRSLTCKSREKGSNVKLNREYSLTESESRKKSKHEEASANNEQQKKRKSYLNLPKAHNLIPSLNAINPFNKDNEFKKTFKRKKNSRRGSVPY</sequence>
<evidence type="ECO:0000259" key="3">
    <source>
        <dbReference type="PROSITE" id="PS50011"/>
    </source>
</evidence>
<dbReference type="Gene3D" id="1.10.510.10">
    <property type="entry name" value="Transferase(Phosphotransferase) domain 1"/>
    <property type="match status" value="1"/>
</dbReference>
<reference evidence="4 5" key="1">
    <citation type="submission" date="2020-04" db="EMBL/GenBank/DDBJ databases">
        <authorList>
            <person name="Laetsch R D."/>
            <person name="Stevens L."/>
            <person name="Kumar S."/>
            <person name="Blaxter L. M."/>
        </authorList>
    </citation>
    <scope>NUCLEOTIDE SEQUENCE [LARGE SCALE GENOMIC DNA]</scope>
</reference>
<feature type="compositionally biased region" description="Basic and acidic residues" evidence="1">
    <location>
        <begin position="1174"/>
        <end position="1185"/>
    </location>
</feature>
<protein>
    <recommendedName>
        <fullName evidence="3">Protein kinase domain-containing protein</fullName>
    </recommendedName>
</protein>
<dbReference type="InterPro" id="IPR036915">
    <property type="entry name" value="Cyclin-like_sf"/>
</dbReference>
<dbReference type="CDD" id="cd00192">
    <property type="entry name" value="PTKc"/>
    <property type="match status" value="1"/>
</dbReference>
<dbReference type="InterPro" id="IPR013922">
    <property type="entry name" value="Cyclin_PHO80-like"/>
</dbReference>
<dbReference type="CDD" id="cd20557">
    <property type="entry name" value="CYCLIN_ScPCL1-like"/>
    <property type="match status" value="1"/>
</dbReference>
<keyword evidence="2" id="KW-0472">Membrane</keyword>
<dbReference type="Gene3D" id="1.10.472.10">
    <property type="entry name" value="Cyclin-like"/>
    <property type="match status" value="1"/>
</dbReference>
<evidence type="ECO:0000313" key="4">
    <source>
        <dbReference type="EMBL" id="CAB3397441.1"/>
    </source>
</evidence>
<feature type="region of interest" description="Disordered" evidence="1">
    <location>
        <begin position="1169"/>
        <end position="1240"/>
    </location>
</feature>
<dbReference type="InterPro" id="IPR001245">
    <property type="entry name" value="Ser-Thr/Tyr_kinase_cat_dom"/>
</dbReference>
<dbReference type="InterPro" id="IPR008266">
    <property type="entry name" value="Tyr_kinase_AS"/>
</dbReference>
<feature type="transmembrane region" description="Helical" evidence="2">
    <location>
        <begin position="755"/>
        <end position="777"/>
    </location>
</feature>
<dbReference type="Gene3D" id="3.30.200.20">
    <property type="entry name" value="Phosphorylase Kinase, domain 1"/>
    <property type="match status" value="1"/>
</dbReference>
<dbReference type="EMBL" id="CADEPM010000001">
    <property type="protein sequence ID" value="CAB3397441.1"/>
    <property type="molecule type" value="Genomic_DNA"/>
</dbReference>
<dbReference type="PANTHER" id="PTHR24416:SF488">
    <property type="entry name" value="PROTEIN KINASE DOMAIN-CONTAINING PROTEIN"/>
    <property type="match status" value="1"/>
</dbReference>
<keyword evidence="5" id="KW-1185">Reference proteome</keyword>
<dbReference type="GO" id="GO:0005524">
    <property type="term" value="F:ATP binding"/>
    <property type="evidence" value="ECO:0007669"/>
    <property type="project" value="InterPro"/>
</dbReference>
<dbReference type="InterPro" id="IPR020635">
    <property type="entry name" value="Tyr_kinase_cat_dom"/>
</dbReference>
<dbReference type="FunFam" id="1.10.510.10:FF:000960">
    <property type="entry name" value="Protein CBG19102"/>
    <property type="match status" value="1"/>
</dbReference>
<dbReference type="SUPFAM" id="SSF47954">
    <property type="entry name" value="Cyclin-like"/>
    <property type="match status" value="1"/>
</dbReference>
<name>A0A8S1E7D6_9PELO</name>
<dbReference type="GO" id="GO:0043235">
    <property type="term" value="C:receptor complex"/>
    <property type="evidence" value="ECO:0007669"/>
    <property type="project" value="TreeGrafter"/>
</dbReference>
<dbReference type="InterPro" id="IPR000719">
    <property type="entry name" value="Prot_kinase_dom"/>
</dbReference>
<evidence type="ECO:0000256" key="1">
    <source>
        <dbReference type="SAM" id="MobiDB-lite"/>
    </source>
</evidence>
<dbReference type="Pfam" id="PF08613">
    <property type="entry name" value="Cyclin"/>
    <property type="match status" value="1"/>
</dbReference>
<dbReference type="PROSITE" id="PS00109">
    <property type="entry name" value="PROTEIN_KINASE_TYR"/>
    <property type="match status" value="1"/>
</dbReference>
<dbReference type="GO" id="GO:0019901">
    <property type="term" value="F:protein kinase binding"/>
    <property type="evidence" value="ECO:0007669"/>
    <property type="project" value="InterPro"/>
</dbReference>
<dbReference type="GO" id="GO:0005886">
    <property type="term" value="C:plasma membrane"/>
    <property type="evidence" value="ECO:0007669"/>
    <property type="project" value="TreeGrafter"/>
</dbReference>
<evidence type="ECO:0000313" key="5">
    <source>
        <dbReference type="Proteomes" id="UP000494206"/>
    </source>
</evidence>
<dbReference type="InterPro" id="IPR011009">
    <property type="entry name" value="Kinase-like_dom_sf"/>
</dbReference>
<feature type="domain" description="Protein kinase" evidence="3">
    <location>
        <begin position="815"/>
        <end position="1099"/>
    </location>
</feature>
<keyword evidence="2" id="KW-0812">Transmembrane</keyword>
<dbReference type="OrthoDB" id="3256376at2759"/>
<dbReference type="AlphaFoldDB" id="A0A8S1E7D6"/>
<dbReference type="InterPro" id="IPR050122">
    <property type="entry name" value="RTK"/>
</dbReference>
<dbReference type="SMART" id="SM00219">
    <property type="entry name" value="TyrKc"/>
    <property type="match status" value="1"/>
</dbReference>
<dbReference type="Proteomes" id="UP000494206">
    <property type="component" value="Unassembled WGS sequence"/>
</dbReference>
<accession>A0A8S1E7D6</accession>
<gene>
    <name evidence="4" type="ORF">CBOVIS_LOCUS846</name>
</gene>
<dbReference type="SUPFAM" id="SSF56112">
    <property type="entry name" value="Protein kinase-like (PK-like)"/>
    <property type="match status" value="1"/>
</dbReference>
<dbReference type="PROSITE" id="PS50011">
    <property type="entry name" value="PROTEIN_KINASE_DOM"/>
    <property type="match status" value="1"/>
</dbReference>
<evidence type="ECO:0000256" key="2">
    <source>
        <dbReference type="SAM" id="Phobius"/>
    </source>
</evidence>
<comment type="caution">
    <text evidence="4">The sequence shown here is derived from an EMBL/GenBank/DDBJ whole genome shotgun (WGS) entry which is preliminary data.</text>
</comment>
<dbReference type="PANTHER" id="PTHR24416">
    <property type="entry name" value="TYROSINE-PROTEIN KINASE RECEPTOR"/>
    <property type="match status" value="1"/>
</dbReference>
<organism evidence="4 5">
    <name type="scientific">Caenorhabditis bovis</name>
    <dbReference type="NCBI Taxonomy" id="2654633"/>
    <lineage>
        <taxon>Eukaryota</taxon>
        <taxon>Metazoa</taxon>
        <taxon>Ecdysozoa</taxon>
        <taxon>Nematoda</taxon>
        <taxon>Chromadorea</taxon>
        <taxon>Rhabditida</taxon>
        <taxon>Rhabditina</taxon>
        <taxon>Rhabditomorpha</taxon>
        <taxon>Rhabditoidea</taxon>
        <taxon>Rhabditidae</taxon>
        <taxon>Peloderinae</taxon>
        <taxon>Caenorhabditis</taxon>
    </lineage>
</organism>
<dbReference type="PRINTS" id="PR00109">
    <property type="entry name" value="TYRKINASE"/>
</dbReference>
<keyword evidence="2" id="KW-1133">Transmembrane helix</keyword>
<dbReference type="GO" id="GO:0004714">
    <property type="term" value="F:transmembrane receptor protein tyrosine kinase activity"/>
    <property type="evidence" value="ECO:0007669"/>
    <property type="project" value="TreeGrafter"/>
</dbReference>
<dbReference type="Pfam" id="PF07714">
    <property type="entry name" value="PK_Tyr_Ser-Thr"/>
    <property type="match status" value="1"/>
</dbReference>
<dbReference type="GO" id="GO:0007169">
    <property type="term" value="P:cell surface receptor protein tyrosine kinase signaling pathway"/>
    <property type="evidence" value="ECO:0007669"/>
    <property type="project" value="TreeGrafter"/>
</dbReference>